<dbReference type="SMART" id="SM00822">
    <property type="entry name" value="PKS_KR"/>
    <property type="match status" value="1"/>
</dbReference>
<proteinExistence type="inferred from homology"/>
<protein>
    <recommendedName>
        <fullName evidence="3">Ketoreductase domain-containing protein</fullName>
    </recommendedName>
</protein>
<organism evidence="4 5">
    <name type="scientific">Novosphingobium pentaromativorans US6-1</name>
    <dbReference type="NCBI Taxonomy" id="1088721"/>
    <lineage>
        <taxon>Bacteria</taxon>
        <taxon>Pseudomonadati</taxon>
        <taxon>Pseudomonadota</taxon>
        <taxon>Alphaproteobacteria</taxon>
        <taxon>Sphingomonadales</taxon>
        <taxon>Sphingomonadaceae</taxon>
        <taxon>Novosphingobium</taxon>
    </lineage>
</organism>
<dbReference type="InterPro" id="IPR057326">
    <property type="entry name" value="KR_dom"/>
</dbReference>
<evidence type="ECO:0000256" key="1">
    <source>
        <dbReference type="ARBA" id="ARBA00006484"/>
    </source>
</evidence>
<comment type="caution">
    <text evidence="4">The sequence shown here is derived from an EMBL/GenBank/DDBJ whole genome shotgun (WGS) entry which is preliminary data.</text>
</comment>
<dbReference type="Pfam" id="PF13561">
    <property type="entry name" value="adh_short_C2"/>
    <property type="match status" value="1"/>
</dbReference>
<feature type="domain" description="Ketoreductase" evidence="3">
    <location>
        <begin position="9"/>
        <end position="209"/>
    </location>
</feature>
<dbReference type="eggNOG" id="COG1028">
    <property type="taxonomic scope" value="Bacteria"/>
</dbReference>
<dbReference type="PANTHER" id="PTHR43669:SF3">
    <property type="entry name" value="ALCOHOL DEHYDROGENASE, PUTATIVE (AFU_ORTHOLOGUE AFUA_3G03445)-RELATED"/>
    <property type="match status" value="1"/>
</dbReference>
<dbReference type="EMBL" id="AGFM01000056">
    <property type="protein sequence ID" value="EHJ59489.1"/>
    <property type="molecule type" value="Genomic_DNA"/>
</dbReference>
<reference evidence="4 5" key="1">
    <citation type="journal article" date="2012" name="J. Bacteriol.">
        <title>Genome sequence of benzo(a)pyrene-degrading bacterium Novosphingobium pentaromativorans US6-1.</title>
        <authorList>
            <person name="Luo Y.R."/>
            <person name="Kang S.G."/>
            <person name="Kim S.J."/>
            <person name="Kim M.R."/>
            <person name="Li N."/>
            <person name="Lee J.H."/>
            <person name="Kwon K.K."/>
        </authorList>
    </citation>
    <scope>NUCLEOTIDE SEQUENCE [LARGE SCALE GENOMIC DNA]</scope>
    <source>
        <strain evidence="4 5">US6-1</strain>
    </source>
</reference>
<dbReference type="AlphaFoldDB" id="G6EGP6"/>
<dbReference type="PRINTS" id="PR00081">
    <property type="entry name" value="GDHRDH"/>
</dbReference>
<evidence type="ECO:0000259" key="3">
    <source>
        <dbReference type="SMART" id="SM00822"/>
    </source>
</evidence>
<keyword evidence="2" id="KW-0560">Oxidoreductase</keyword>
<dbReference type="PATRIC" id="fig|1088721.3.peg.3471"/>
<dbReference type="Gene3D" id="3.40.50.720">
    <property type="entry name" value="NAD(P)-binding Rossmann-like Domain"/>
    <property type="match status" value="1"/>
</dbReference>
<name>G6EGP6_9SPHN</name>
<keyword evidence="5" id="KW-1185">Reference proteome</keyword>
<dbReference type="InterPro" id="IPR036291">
    <property type="entry name" value="NAD(P)-bd_dom_sf"/>
</dbReference>
<dbReference type="Proteomes" id="UP000004030">
    <property type="component" value="Unassembled WGS sequence"/>
</dbReference>
<sequence length="281" mass="28987">MWRTPLQFDRIVVTGGGSGIGRATALELANCGATVYIMGRRPDALAATASLGEGLSGRIVPIPCDLLEIDATDAAFGAVEADGGPAFGLVHCAAATTYCVASEISHAAFDQTIRTTLYTGFNATKRWAEPILAAAQKTGEAQPASAVMLSSAVAARGGPGIAHSSAGKAGLESFARACAREWGPSGIRINIVGPGAFPVEKSEKLWSDPDMYELASSATALGRLGNLPEIVAPIVFFLTSGSGFTTGQTIISDGGFGLVPWGIRPDGLKRGLNNKFDDKES</sequence>
<evidence type="ECO:0000313" key="4">
    <source>
        <dbReference type="EMBL" id="EHJ59489.1"/>
    </source>
</evidence>
<comment type="similarity">
    <text evidence="1">Belongs to the short-chain dehydrogenases/reductases (SDR) family.</text>
</comment>
<dbReference type="SUPFAM" id="SSF51735">
    <property type="entry name" value="NAD(P)-binding Rossmann-fold domains"/>
    <property type="match status" value="1"/>
</dbReference>
<dbReference type="GO" id="GO:0016491">
    <property type="term" value="F:oxidoreductase activity"/>
    <property type="evidence" value="ECO:0007669"/>
    <property type="project" value="UniProtKB-KW"/>
</dbReference>
<dbReference type="InterPro" id="IPR002347">
    <property type="entry name" value="SDR_fam"/>
</dbReference>
<accession>G6EGP6</accession>
<evidence type="ECO:0000256" key="2">
    <source>
        <dbReference type="ARBA" id="ARBA00023002"/>
    </source>
</evidence>
<gene>
    <name evidence="4" type="ORF">NSU_3517</name>
</gene>
<dbReference type="PANTHER" id="PTHR43669">
    <property type="entry name" value="5-KETO-D-GLUCONATE 5-REDUCTASE"/>
    <property type="match status" value="1"/>
</dbReference>
<evidence type="ECO:0000313" key="5">
    <source>
        <dbReference type="Proteomes" id="UP000004030"/>
    </source>
</evidence>